<dbReference type="PANTHER" id="PTHR35793">
    <property type="entry name" value="INNER MEMBRANE PROTEIN YJIG"/>
    <property type="match status" value="1"/>
</dbReference>
<evidence type="ECO:0000256" key="1">
    <source>
        <dbReference type="SAM" id="Phobius"/>
    </source>
</evidence>
<organism evidence="3 4">
    <name type="scientific">Pontibacter mangrovi</name>
    <dbReference type="NCBI Taxonomy" id="2589816"/>
    <lineage>
        <taxon>Bacteria</taxon>
        <taxon>Pseudomonadati</taxon>
        <taxon>Bacteroidota</taxon>
        <taxon>Cytophagia</taxon>
        <taxon>Cytophagales</taxon>
        <taxon>Hymenobacteraceae</taxon>
        <taxon>Pontibacter</taxon>
    </lineage>
</organism>
<feature type="transmembrane region" description="Helical" evidence="1">
    <location>
        <begin position="6"/>
        <end position="24"/>
    </location>
</feature>
<gene>
    <name evidence="3" type="ORF">FJM65_02395</name>
</gene>
<dbReference type="GO" id="GO:0005886">
    <property type="term" value="C:plasma membrane"/>
    <property type="evidence" value="ECO:0007669"/>
    <property type="project" value="TreeGrafter"/>
</dbReference>
<dbReference type="Pfam" id="PF07670">
    <property type="entry name" value="Gate"/>
    <property type="match status" value="2"/>
</dbReference>
<dbReference type="RefSeq" id="WP_140619027.1">
    <property type="nucleotide sequence ID" value="NZ_VFRQ01000001.1"/>
</dbReference>
<keyword evidence="1" id="KW-1133">Transmembrane helix</keyword>
<dbReference type="EMBL" id="VFRQ01000001">
    <property type="protein sequence ID" value="TPE46213.1"/>
    <property type="molecule type" value="Genomic_DNA"/>
</dbReference>
<evidence type="ECO:0000313" key="4">
    <source>
        <dbReference type="Proteomes" id="UP000316727"/>
    </source>
</evidence>
<feature type="transmembrane region" description="Helical" evidence="1">
    <location>
        <begin position="385"/>
        <end position="409"/>
    </location>
</feature>
<feature type="transmembrane region" description="Helical" evidence="1">
    <location>
        <begin position="273"/>
        <end position="293"/>
    </location>
</feature>
<accession>A0A501W8D5</accession>
<dbReference type="PANTHER" id="PTHR35793:SF2">
    <property type="entry name" value="INNER MEMBRANE PROTEIN YJIG"/>
    <property type="match status" value="1"/>
</dbReference>
<proteinExistence type="predicted"/>
<feature type="transmembrane region" description="Helical" evidence="1">
    <location>
        <begin position="44"/>
        <end position="62"/>
    </location>
</feature>
<evidence type="ECO:0000259" key="2">
    <source>
        <dbReference type="Pfam" id="PF07670"/>
    </source>
</evidence>
<feature type="transmembrane region" description="Helical" evidence="1">
    <location>
        <begin position="141"/>
        <end position="161"/>
    </location>
</feature>
<feature type="domain" description="Nucleoside transporter/FeoB GTPase Gate" evidence="2">
    <location>
        <begin position="277"/>
        <end position="379"/>
    </location>
</feature>
<dbReference type="InterPro" id="IPR052549">
    <property type="entry name" value="SpmB"/>
</dbReference>
<keyword evidence="1" id="KW-0472">Membrane</keyword>
<dbReference type="InterPro" id="IPR011415">
    <property type="entry name" value="SpmA_SpmB"/>
</dbReference>
<name>A0A501W8D5_9BACT</name>
<dbReference type="AlphaFoldDB" id="A0A501W8D5"/>
<sequence>MVLNYLWAIFFLVAFAIALFQLIVFQDTEIFQKIVASTFDNAKLGFEISLGLTGVMTLWLGLMKVGEKGGVVAILARLVGPFFHRLFPEIPNNHPVFGSILMNFSANMLGLDNAATPLGLKAMKEMQELNPDKDTASNAQIMFLVLNTSGLTLIPISIMVFRAQLGAADPSDIFIPILLATFFSTVVGLIAVALYQRINLFDKVILAYLGTLIVLIGALIYYFTTIPQEQVSVISTVVSNVILFSIIISFIGLALYRGVNVYEAFIEGAKEGFSVAVTIIPYLVAILVAIGVFRTSGALDMLVGGIGYLVGLTGVNTDFVPALPVAFMKPLSGSGARGLMVESINTYGADSFVGRMASVFQGSTETTFYILAVYFGSVGVRKSRYALVCGLLADFAGIIAAIFMAYLFFH</sequence>
<evidence type="ECO:0000313" key="3">
    <source>
        <dbReference type="EMBL" id="TPE46213.1"/>
    </source>
</evidence>
<dbReference type="OrthoDB" id="9805623at2"/>
<feature type="transmembrane region" description="Helical" evidence="1">
    <location>
        <begin position="206"/>
        <end position="224"/>
    </location>
</feature>
<feature type="transmembrane region" description="Helical" evidence="1">
    <location>
        <begin position="173"/>
        <end position="194"/>
    </location>
</feature>
<protein>
    <recommendedName>
        <fullName evidence="2">Nucleoside transporter/FeoB GTPase Gate domain-containing protein</fullName>
    </recommendedName>
</protein>
<keyword evidence="1" id="KW-0812">Transmembrane</keyword>
<dbReference type="Proteomes" id="UP000316727">
    <property type="component" value="Unassembled WGS sequence"/>
</dbReference>
<dbReference type="PIRSF" id="PIRSF036542">
    <property type="entry name" value="SpmA_SpmB"/>
    <property type="match status" value="1"/>
</dbReference>
<reference evidence="3 4" key="1">
    <citation type="submission" date="2019-06" db="EMBL/GenBank/DDBJ databases">
        <title>A novel bacterium of genus Pontibacter, isolated from marine sediment.</title>
        <authorList>
            <person name="Huang H."/>
            <person name="Mo K."/>
            <person name="Hu Y."/>
        </authorList>
    </citation>
    <scope>NUCLEOTIDE SEQUENCE [LARGE SCALE GENOMIC DNA]</scope>
    <source>
        <strain evidence="3 4">HB172049</strain>
    </source>
</reference>
<dbReference type="InterPro" id="IPR011642">
    <property type="entry name" value="Gate_dom"/>
</dbReference>
<feature type="domain" description="Nucleoside transporter/FeoB GTPase Gate" evidence="2">
    <location>
        <begin position="51"/>
        <end position="160"/>
    </location>
</feature>
<keyword evidence="4" id="KW-1185">Reference proteome</keyword>
<comment type="caution">
    <text evidence="3">The sequence shown here is derived from an EMBL/GenBank/DDBJ whole genome shotgun (WGS) entry which is preliminary data.</text>
</comment>
<feature type="transmembrane region" description="Helical" evidence="1">
    <location>
        <begin position="230"/>
        <end position="253"/>
    </location>
</feature>